<dbReference type="EMBL" id="JANQDL010000020">
    <property type="protein sequence ID" value="MDH6062661.1"/>
    <property type="molecule type" value="Genomic_DNA"/>
</dbReference>
<dbReference type="Proteomes" id="UP001159370">
    <property type="component" value="Unassembled WGS sequence"/>
</dbReference>
<evidence type="ECO:0000313" key="2">
    <source>
        <dbReference type="Proteomes" id="UP001159370"/>
    </source>
</evidence>
<dbReference type="RefSeq" id="WP_280649803.1">
    <property type="nucleotide sequence ID" value="NZ_JANQDL010000020.1"/>
</dbReference>
<protein>
    <submittedName>
        <fullName evidence="1">Uncharacterized protein</fullName>
    </submittedName>
</protein>
<dbReference type="GeneID" id="83686833"/>
<evidence type="ECO:0000313" key="1">
    <source>
        <dbReference type="EMBL" id="MDH6062661.1"/>
    </source>
</evidence>
<accession>A0AA43GVY8</accession>
<dbReference type="AlphaFoldDB" id="A0AA43GVY8"/>
<organism evidence="1 2">
    <name type="scientific">Umezakia ovalisporum FSS-62</name>
    <dbReference type="NCBI Taxonomy" id="2971776"/>
    <lineage>
        <taxon>Bacteria</taxon>
        <taxon>Bacillati</taxon>
        <taxon>Cyanobacteriota</taxon>
        <taxon>Cyanophyceae</taxon>
        <taxon>Nostocales</taxon>
        <taxon>Nodulariaceae</taxon>
        <taxon>Umezakia</taxon>
    </lineage>
</organism>
<sequence length="77" mass="8671">MVYITSTLTKTVNSLYKNLAPQQQSTQTAFSQGDLLGEHLLTKPGNTALYASFSRVFRIFVKMPNTQDLKLYKARQG</sequence>
<reference evidence="1 2" key="1">
    <citation type="journal article" date="2023" name="J. Phycol.">
        <title>Chrysosporum ovalisporum is synonymous with the true-branching cyanobacterium Umezakia natans (Nostocales/Aphanizomenonaceae).</title>
        <authorList>
            <person name="McGregor G.B."/>
            <person name="Sendall B.C."/>
            <person name="Niiyama Y."/>
            <person name="Tuji A."/>
            <person name="Willis A."/>
        </authorList>
    </citation>
    <scope>NUCLEOTIDE SEQUENCE [LARGE SCALE GENOMIC DNA]</scope>
    <source>
        <strain evidence="1 2">FSS-62</strain>
    </source>
</reference>
<name>A0AA43GVY8_9CYAN</name>
<comment type="caution">
    <text evidence="1">The sequence shown here is derived from an EMBL/GenBank/DDBJ whole genome shotgun (WGS) entry which is preliminary data.</text>
</comment>
<proteinExistence type="predicted"/>
<gene>
    <name evidence="1" type="ORF">NWP23_02410</name>
</gene>